<evidence type="ECO:0000313" key="1">
    <source>
        <dbReference type="EnsemblMetazoa" id="MESCA007055-PA"/>
    </source>
</evidence>
<dbReference type="AlphaFoldDB" id="T1GTL8"/>
<reference evidence="2" key="1">
    <citation type="submission" date="2013-02" db="EMBL/GenBank/DDBJ databases">
        <authorList>
            <person name="Hughes D."/>
        </authorList>
    </citation>
    <scope>NUCLEOTIDE SEQUENCE</scope>
    <source>
        <strain>Durham</strain>
        <strain evidence="2">NC isolate 2 -- Noor lab</strain>
    </source>
</reference>
<dbReference type="EnsemblMetazoa" id="MESCA007055-RA">
    <property type="protein sequence ID" value="MESCA007055-PA"/>
    <property type="gene ID" value="MESCA007055"/>
</dbReference>
<evidence type="ECO:0000313" key="2">
    <source>
        <dbReference type="Proteomes" id="UP000015102"/>
    </source>
</evidence>
<name>T1GTL8_MEGSC</name>
<dbReference type="EMBL" id="CAQQ02025107">
    <property type="status" value="NOT_ANNOTATED_CDS"/>
    <property type="molecule type" value="Genomic_DNA"/>
</dbReference>
<sequence length="129" mass="15136">MPEKWNGSIICRSIKKDCSNSTTDQIFTLSRPKNSMLTRITYSWELELGDEELSTEGFFVFFIERLSRRNGTSCIKIQDLFENFELDVCNGVQRMKENAPARKRFSTNPNGYRKKGRHRTRVTSYHVML</sequence>
<dbReference type="HOGENOM" id="CLU_1951243_0_0_1"/>
<organism evidence="1 2">
    <name type="scientific">Megaselia scalaris</name>
    <name type="common">Humpbacked fly</name>
    <name type="synonym">Phora scalaris</name>
    <dbReference type="NCBI Taxonomy" id="36166"/>
    <lineage>
        <taxon>Eukaryota</taxon>
        <taxon>Metazoa</taxon>
        <taxon>Ecdysozoa</taxon>
        <taxon>Arthropoda</taxon>
        <taxon>Hexapoda</taxon>
        <taxon>Insecta</taxon>
        <taxon>Pterygota</taxon>
        <taxon>Neoptera</taxon>
        <taxon>Endopterygota</taxon>
        <taxon>Diptera</taxon>
        <taxon>Brachycera</taxon>
        <taxon>Muscomorpha</taxon>
        <taxon>Platypezoidea</taxon>
        <taxon>Phoridae</taxon>
        <taxon>Megaseliini</taxon>
        <taxon>Megaselia</taxon>
    </lineage>
</organism>
<reference evidence="1" key="2">
    <citation type="submission" date="2015-06" db="UniProtKB">
        <authorList>
            <consortium name="EnsemblMetazoa"/>
        </authorList>
    </citation>
    <scope>IDENTIFICATION</scope>
</reference>
<dbReference type="Proteomes" id="UP000015102">
    <property type="component" value="Unassembled WGS sequence"/>
</dbReference>
<keyword evidence="2" id="KW-1185">Reference proteome</keyword>
<protein>
    <submittedName>
        <fullName evidence="1">Uncharacterized protein</fullName>
    </submittedName>
</protein>
<proteinExistence type="predicted"/>
<accession>T1GTL8</accession>